<evidence type="ECO:0000313" key="10">
    <source>
        <dbReference type="Proteomes" id="UP001501469"/>
    </source>
</evidence>
<evidence type="ECO:0000259" key="8">
    <source>
        <dbReference type="PROSITE" id="PS51296"/>
    </source>
</evidence>
<feature type="region of interest" description="Disordered" evidence="7">
    <location>
        <begin position="29"/>
        <end position="48"/>
    </location>
</feature>
<dbReference type="PANTHER" id="PTHR10134">
    <property type="entry name" value="CYTOCHROME B-C1 COMPLEX SUBUNIT RIESKE, MITOCHONDRIAL"/>
    <property type="match status" value="1"/>
</dbReference>
<evidence type="ECO:0000313" key="9">
    <source>
        <dbReference type="EMBL" id="GAA4033868.1"/>
    </source>
</evidence>
<evidence type="ECO:0000256" key="3">
    <source>
        <dbReference type="ARBA" id="ARBA00023004"/>
    </source>
</evidence>
<keyword evidence="10" id="KW-1185">Reference proteome</keyword>
<dbReference type="CDD" id="cd03467">
    <property type="entry name" value="Rieske"/>
    <property type="match status" value="1"/>
</dbReference>
<evidence type="ECO:0000256" key="6">
    <source>
        <dbReference type="ARBA" id="ARBA00034078"/>
    </source>
</evidence>
<gene>
    <name evidence="9" type="ORF">GCM10022409_17730</name>
</gene>
<comment type="caution">
    <text evidence="9">The sequence shown here is derived from an EMBL/GenBank/DDBJ whole genome shotgun (WGS) entry which is preliminary data.</text>
</comment>
<dbReference type="PRINTS" id="PR00162">
    <property type="entry name" value="RIESKE"/>
</dbReference>
<evidence type="ECO:0000256" key="2">
    <source>
        <dbReference type="ARBA" id="ARBA00022723"/>
    </source>
</evidence>
<dbReference type="PROSITE" id="PS51257">
    <property type="entry name" value="PROKAR_LIPOPROTEIN"/>
    <property type="match status" value="1"/>
</dbReference>
<proteinExistence type="predicted"/>
<evidence type="ECO:0000256" key="7">
    <source>
        <dbReference type="SAM" id="MobiDB-lite"/>
    </source>
</evidence>
<sequence length="150" mass="15363">MKRDEFLHLFGFGATMLLTGCLGSCASKNENPQPASGPGSSSGPAQPIDFTLDLADPANARLTNPAFGYVYGAAGQVIVAKTTAGTYIALAAACTHQGTSVQFQPSADNFLCPNHGSQFNTSGAVLNGPAAAPLRAYTVTQTGNILRITA</sequence>
<reference evidence="10" key="1">
    <citation type="journal article" date="2019" name="Int. J. Syst. Evol. Microbiol.">
        <title>The Global Catalogue of Microorganisms (GCM) 10K type strain sequencing project: providing services to taxonomists for standard genome sequencing and annotation.</title>
        <authorList>
            <consortium name="The Broad Institute Genomics Platform"/>
            <consortium name="The Broad Institute Genome Sequencing Center for Infectious Disease"/>
            <person name="Wu L."/>
            <person name="Ma J."/>
        </authorList>
    </citation>
    <scope>NUCLEOTIDE SEQUENCE [LARGE SCALE GENOMIC DNA]</scope>
    <source>
        <strain evidence="10">JCM 17225</strain>
    </source>
</reference>
<name>A0ABP7U0P3_9BACT</name>
<organism evidence="9 10">
    <name type="scientific">Hymenobacter glaciei</name>
    <dbReference type="NCBI Taxonomy" id="877209"/>
    <lineage>
        <taxon>Bacteria</taxon>
        <taxon>Pseudomonadati</taxon>
        <taxon>Bacteroidota</taxon>
        <taxon>Cytophagia</taxon>
        <taxon>Cytophagales</taxon>
        <taxon>Hymenobacteraceae</taxon>
        <taxon>Hymenobacter</taxon>
    </lineage>
</organism>
<keyword evidence="4" id="KW-0411">Iron-sulfur</keyword>
<dbReference type="InterPro" id="IPR017941">
    <property type="entry name" value="Rieske_2Fe-2S"/>
</dbReference>
<evidence type="ECO:0000256" key="1">
    <source>
        <dbReference type="ARBA" id="ARBA00022714"/>
    </source>
</evidence>
<accession>A0ABP7U0P3</accession>
<protein>
    <recommendedName>
        <fullName evidence="8">Rieske domain-containing protein</fullName>
    </recommendedName>
</protein>
<dbReference type="Gene3D" id="2.102.10.10">
    <property type="entry name" value="Rieske [2Fe-2S] iron-sulphur domain"/>
    <property type="match status" value="1"/>
</dbReference>
<dbReference type="PROSITE" id="PS51296">
    <property type="entry name" value="RIESKE"/>
    <property type="match status" value="1"/>
</dbReference>
<dbReference type="SUPFAM" id="SSF50022">
    <property type="entry name" value="ISP domain"/>
    <property type="match status" value="1"/>
</dbReference>
<keyword evidence="5" id="KW-1015">Disulfide bond</keyword>
<keyword evidence="3" id="KW-0408">Iron</keyword>
<dbReference type="InterPro" id="IPR014349">
    <property type="entry name" value="Rieske_Fe-S_prot"/>
</dbReference>
<dbReference type="InterPro" id="IPR005805">
    <property type="entry name" value="Rieske_Fe-S_prot_C"/>
</dbReference>
<dbReference type="InterPro" id="IPR036922">
    <property type="entry name" value="Rieske_2Fe-2S_sf"/>
</dbReference>
<dbReference type="EMBL" id="BAABDK010000015">
    <property type="protein sequence ID" value="GAA4033868.1"/>
    <property type="molecule type" value="Genomic_DNA"/>
</dbReference>
<feature type="domain" description="Rieske" evidence="8">
    <location>
        <begin position="54"/>
        <end position="148"/>
    </location>
</feature>
<comment type="cofactor">
    <cofactor evidence="6">
        <name>[2Fe-2S] cluster</name>
        <dbReference type="ChEBI" id="CHEBI:190135"/>
    </cofactor>
</comment>
<dbReference type="Pfam" id="PF00355">
    <property type="entry name" value="Rieske"/>
    <property type="match status" value="1"/>
</dbReference>
<evidence type="ECO:0000256" key="4">
    <source>
        <dbReference type="ARBA" id="ARBA00023014"/>
    </source>
</evidence>
<dbReference type="RefSeq" id="WP_345053061.1">
    <property type="nucleotide sequence ID" value="NZ_BAABDK010000015.1"/>
</dbReference>
<keyword evidence="1" id="KW-0001">2Fe-2S</keyword>
<dbReference type="Proteomes" id="UP001501469">
    <property type="component" value="Unassembled WGS sequence"/>
</dbReference>
<feature type="compositionally biased region" description="Low complexity" evidence="7">
    <location>
        <begin position="32"/>
        <end position="47"/>
    </location>
</feature>
<evidence type="ECO:0000256" key="5">
    <source>
        <dbReference type="ARBA" id="ARBA00023157"/>
    </source>
</evidence>
<keyword evidence="2" id="KW-0479">Metal-binding</keyword>